<dbReference type="PRINTS" id="PR00039">
    <property type="entry name" value="HTHLYSR"/>
</dbReference>
<dbReference type="PANTHER" id="PTHR30126:SF64">
    <property type="entry name" value="HTH-TYPE TRANSCRIPTIONAL REGULATOR CITR"/>
    <property type="match status" value="1"/>
</dbReference>
<keyword evidence="2" id="KW-0805">Transcription regulation</keyword>
<evidence type="ECO:0000313" key="7">
    <source>
        <dbReference type="Proteomes" id="UP000235731"/>
    </source>
</evidence>
<dbReference type="Pfam" id="PF00126">
    <property type="entry name" value="HTH_1"/>
    <property type="match status" value="1"/>
</dbReference>
<accession>A0A2N7PI95</accession>
<dbReference type="FunFam" id="1.10.10.10:FF:000001">
    <property type="entry name" value="LysR family transcriptional regulator"/>
    <property type="match status" value="1"/>
</dbReference>
<dbReference type="InterPro" id="IPR036390">
    <property type="entry name" value="WH_DNA-bd_sf"/>
</dbReference>
<dbReference type="Gene3D" id="3.40.190.290">
    <property type="match status" value="1"/>
</dbReference>
<feature type="domain" description="HTH lysR-type" evidence="5">
    <location>
        <begin position="2"/>
        <end position="59"/>
    </location>
</feature>
<evidence type="ECO:0000259" key="5">
    <source>
        <dbReference type="PROSITE" id="PS50931"/>
    </source>
</evidence>
<organism evidence="6 7">
    <name type="scientific">Caldimicrobium thiodismutans</name>
    <dbReference type="NCBI Taxonomy" id="1653476"/>
    <lineage>
        <taxon>Bacteria</taxon>
        <taxon>Pseudomonadati</taxon>
        <taxon>Thermodesulfobacteriota</taxon>
        <taxon>Thermodesulfobacteria</taxon>
        <taxon>Thermodesulfobacteriales</taxon>
        <taxon>Thermodesulfobacteriaceae</taxon>
        <taxon>Caldimicrobium</taxon>
    </lineage>
</organism>
<proteinExistence type="inferred from homology"/>
<dbReference type="NCBIfam" id="NF040786">
    <property type="entry name" value="LysR_Sec_metab"/>
    <property type="match status" value="1"/>
</dbReference>
<keyword evidence="3" id="KW-0238">DNA-binding</keyword>
<comment type="similarity">
    <text evidence="1">Belongs to the LysR transcriptional regulatory family.</text>
</comment>
<dbReference type="SUPFAM" id="SSF46785">
    <property type="entry name" value="Winged helix' DNA-binding domain"/>
    <property type="match status" value="1"/>
</dbReference>
<keyword evidence="4" id="KW-0804">Transcription</keyword>
<dbReference type="CDD" id="cd08420">
    <property type="entry name" value="PBP2_CysL_like"/>
    <property type="match status" value="1"/>
</dbReference>
<dbReference type="GO" id="GO:0003700">
    <property type="term" value="F:DNA-binding transcription factor activity"/>
    <property type="evidence" value="ECO:0007669"/>
    <property type="project" value="InterPro"/>
</dbReference>
<dbReference type="Pfam" id="PF03466">
    <property type="entry name" value="LysR_substrate"/>
    <property type="match status" value="1"/>
</dbReference>
<evidence type="ECO:0000313" key="6">
    <source>
        <dbReference type="EMBL" id="PMP61325.1"/>
    </source>
</evidence>
<protein>
    <submittedName>
        <fullName evidence="6">LysR family transcriptional regulator</fullName>
    </submittedName>
</protein>
<dbReference type="EMBL" id="PNIE01000089">
    <property type="protein sequence ID" value="PMP61325.1"/>
    <property type="molecule type" value="Genomic_DNA"/>
</dbReference>
<name>A0A2N7PI95_9BACT</name>
<dbReference type="SUPFAM" id="SSF53850">
    <property type="entry name" value="Periplasmic binding protein-like II"/>
    <property type="match status" value="1"/>
</dbReference>
<comment type="caution">
    <text evidence="6">The sequence shown here is derived from an EMBL/GenBank/DDBJ whole genome shotgun (WGS) entry which is preliminary data.</text>
</comment>
<evidence type="ECO:0000256" key="4">
    <source>
        <dbReference type="ARBA" id="ARBA00023163"/>
    </source>
</evidence>
<evidence type="ECO:0000256" key="3">
    <source>
        <dbReference type="ARBA" id="ARBA00023125"/>
    </source>
</evidence>
<dbReference type="AlphaFoldDB" id="A0A2N7PI95"/>
<evidence type="ECO:0000256" key="2">
    <source>
        <dbReference type="ARBA" id="ARBA00023015"/>
    </source>
</evidence>
<dbReference type="Gene3D" id="1.10.10.10">
    <property type="entry name" value="Winged helix-like DNA-binding domain superfamily/Winged helix DNA-binding domain"/>
    <property type="match status" value="1"/>
</dbReference>
<evidence type="ECO:0000256" key="1">
    <source>
        <dbReference type="ARBA" id="ARBA00009437"/>
    </source>
</evidence>
<gene>
    <name evidence="6" type="ORF">C0197_05925</name>
</gene>
<sequence length="295" mass="33977">MFDWRKLEVFLKLYETKSFSKTAKELFISQPTVTIHLKDLENYLGVRLFDRDTRNVIPTRAGKIVYEYGKEMLRLYKEMEKELWPYKEEEGGLVEIGGSTIPGQYILPRIIKMFKETYPKITVYLKVSDTQGVVEGILKGEFDLGVVGAKLKQAELFFEPCCDDEIVLIGPSYFGRDEIDLENLYELPLIKRESGSGTWKNVLQTLEERGINLSKLNIVGEMGSTEAVKAAVKEGLGLSFVSKRAIELEASLGIIKEVKIRNFQIIRKFYLVYFKNKKFSLATEKFLKFFKKILS</sequence>
<dbReference type="GO" id="GO:0000976">
    <property type="term" value="F:transcription cis-regulatory region binding"/>
    <property type="evidence" value="ECO:0007669"/>
    <property type="project" value="TreeGrafter"/>
</dbReference>
<dbReference type="PROSITE" id="PS50931">
    <property type="entry name" value="HTH_LYSR"/>
    <property type="match status" value="1"/>
</dbReference>
<dbReference type="PANTHER" id="PTHR30126">
    <property type="entry name" value="HTH-TYPE TRANSCRIPTIONAL REGULATOR"/>
    <property type="match status" value="1"/>
</dbReference>
<dbReference type="InterPro" id="IPR036388">
    <property type="entry name" value="WH-like_DNA-bd_sf"/>
</dbReference>
<dbReference type="InterPro" id="IPR000847">
    <property type="entry name" value="LysR_HTH_N"/>
</dbReference>
<dbReference type="InterPro" id="IPR005119">
    <property type="entry name" value="LysR_subst-bd"/>
</dbReference>
<dbReference type="InterPro" id="IPR047788">
    <property type="entry name" value="LysR-like_Sec_metab"/>
</dbReference>
<dbReference type="Proteomes" id="UP000235731">
    <property type="component" value="Unassembled WGS sequence"/>
</dbReference>
<reference evidence="6 7" key="1">
    <citation type="submission" date="2018-01" db="EMBL/GenBank/DDBJ databases">
        <title>Metagenomic assembled genomes from two thermal pools in the Uzon Caldera, Kamchatka, Russia.</title>
        <authorList>
            <person name="Wilkins L."/>
            <person name="Ettinger C."/>
        </authorList>
    </citation>
    <scope>NUCLEOTIDE SEQUENCE [LARGE SCALE GENOMIC DNA]</scope>
    <source>
        <strain evidence="6">ZAV-15</strain>
    </source>
</reference>